<dbReference type="OMA" id="VETSDEX"/>
<dbReference type="OrthoDB" id="411785at2759"/>
<evidence type="ECO:0000313" key="2">
    <source>
        <dbReference type="Proteomes" id="UP000000304"/>
    </source>
</evidence>
<accession>B4NSX0</accession>
<dbReference type="Proteomes" id="UP000000304">
    <property type="component" value="Unassembled WGS sequence"/>
</dbReference>
<keyword evidence="2" id="KW-1185">Reference proteome</keyword>
<dbReference type="HOGENOM" id="CLU_1877608_0_0_1"/>
<evidence type="ECO:0000313" key="1">
    <source>
        <dbReference type="EMBL" id="EDX15302.1"/>
    </source>
</evidence>
<reference evidence="1 2" key="1">
    <citation type="journal article" date="2007" name="Nature">
        <title>Evolution of genes and genomes on the Drosophila phylogeny.</title>
        <authorList>
            <consortium name="Drosophila 12 Genomes Consortium"/>
            <person name="Clark A.G."/>
            <person name="Eisen M.B."/>
            <person name="Smith D.R."/>
            <person name="Bergman C.M."/>
            <person name="Oliver B."/>
            <person name="Markow T.A."/>
            <person name="Kaufman T.C."/>
            <person name="Kellis M."/>
            <person name="Gelbart W."/>
            <person name="Iyer V.N."/>
            <person name="Pollard D.A."/>
            <person name="Sackton T.B."/>
            <person name="Larracuente A.M."/>
            <person name="Singh N.D."/>
            <person name="Abad J.P."/>
            <person name="Abt D.N."/>
            <person name="Adryan B."/>
            <person name="Aguade M."/>
            <person name="Akashi H."/>
            <person name="Anderson W.W."/>
            <person name="Aquadro C.F."/>
            <person name="Ardell D.H."/>
            <person name="Arguello R."/>
            <person name="Artieri C.G."/>
            <person name="Barbash D.A."/>
            <person name="Barker D."/>
            <person name="Barsanti P."/>
            <person name="Batterham P."/>
            <person name="Batzoglou S."/>
            <person name="Begun D."/>
            <person name="Bhutkar A."/>
            <person name="Blanco E."/>
            <person name="Bosak S.A."/>
            <person name="Bradley R.K."/>
            <person name="Brand A.D."/>
            <person name="Brent M.R."/>
            <person name="Brooks A.N."/>
            <person name="Brown R.H."/>
            <person name="Butlin R.K."/>
            <person name="Caggese C."/>
            <person name="Calvi B.R."/>
            <person name="Bernardo de Carvalho A."/>
            <person name="Caspi A."/>
            <person name="Castrezana S."/>
            <person name="Celniker S.E."/>
            <person name="Chang J.L."/>
            <person name="Chapple C."/>
            <person name="Chatterji S."/>
            <person name="Chinwalla A."/>
            <person name="Civetta A."/>
            <person name="Clifton S.W."/>
            <person name="Comeron J.M."/>
            <person name="Costello J.C."/>
            <person name="Coyne J.A."/>
            <person name="Daub J."/>
            <person name="David R.G."/>
            <person name="Delcher A.L."/>
            <person name="Delehaunty K."/>
            <person name="Do C.B."/>
            <person name="Ebling H."/>
            <person name="Edwards K."/>
            <person name="Eickbush T."/>
            <person name="Evans J.D."/>
            <person name="Filipski A."/>
            <person name="Findeiss S."/>
            <person name="Freyhult E."/>
            <person name="Fulton L."/>
            <person name="Fulton R."/>
            <person name="Garcia A.C."/>
            <person name="Gardiner A."/>
            <person name="Garfield D.A."/>
            <person name="Garvin B.E."/>
            <person name="Gibson G."/>
            <person name="Gilbert D."/>
            <person name="Gnerre S."/>
            <person name="Godfrey J."/>
            <person name="Good R."/>
            <person name="Gotea V."/>
            <person name="Gravely B."/>
            <person name="Greenberg A.J."/>
            <person name="Griffiths-Jones S."/>
            <person name="Gross S."/>
            <person name="Guigo R."/>
            <person name="Gustafson E.A."/>
            <person name="Haerty W."/>
            <person name="Hahn M.W."/>
            <person name="Halligan D.L."/>
            <person name="Halpern A.L."/>
            <person name="Halter G.M."/>
            <person name="Han M.V."/>
            <person name="Heger A."/>
            <person name="Hillier L."/>
            <person name="Hinrichs A.S."/>
            <person name="Holmes I."/>
            <person name="Hoskins R.A."/>
            <person name="Hubisz M.J."/>
            <person name="Hultmark D."/>
            <person name="Huntley M.A."/>
            <person name="Jaffe D.B."/>
            <person name="Jagadeeshan S."/>
            <person name="Jeck W.R."/>
            <person name="Johnson J."/>
            <person name="Jones C.D."/>
            <person name="Jordan W.C."/>
            <person name="Karpen G.H."/>
            <person name="Kataoka E."/>
            <person name="Keightley P.D."/>
            <person name="Kheradpour P."/>
            <person name="Kirkness E.F."/>
            <person name="Koerich L.B."/>
            <person name="Kristiansen K."/>
            <person name="Kudrna D."/>
            <person name="Kulathinal R.J."/>
            <person name="Kumar S."/>
            <person name="Kwok R."/>
            <person name="Lander E."/>
            <person name="Langley C.H."/>
            <person name="Lapoint R."/>
            <person name="Lazzaro B.P."/>
            <person name="Lee S.J."/>
            <person name="Levesque L."/>
            <person name="Li R."/>
            <person name="Lin C.F."/>
            <person name="Lin M.F."/>
            <person name="Lindblad-Toh K."/>
            <person name="Llopart A."/>
            <person name="Long M."/>
            <person name="Low L."/>
            <person name="Lozovsky E."/>
            <person name="Lu J."/>
            <person name="Luo M."/>
            <person name="Machado C.A."/>
            <person name="Makalowski W."/>
            <person name="Marzo M."/>
            <person name="Matsuda M."/>
            <person name="Matzkin L."/>
            <person name="McAllister B."/>
            <person name="McBride C.S."/>
            <person name="McKernan B."/>
            <person name="McKernan K."/>
            <person name="Mendez-Lago M."/>
            <person name="Minx P."/>
            <person name="Mollenhauer M.U."/>
            <person name="Montooth K."/>
            <person name="Mount S.M."/>
            <person name="Mu X."/>
            <person name="Myers E."/>
            <person name="Negre B."/>
            <person name="Newfeld S."/>
            <person name="Nielsen R."/>
            <person name="Noor M.A."/>
            <person name="O'Grady P."/>
            <person name="Pachter L."/>
            <person name="Papaceit M."/>
            <person name="Parisi M.J."/>
            <person name="Parisi M."/>
            <person name="Parts L."/>
            <person name="Pedersen J.S."/>
            <person name="Pesole G."/>
            <person name="Phillippy A.M."/>
            <person name="Ponting C.P."/>
            <person name="Pop M."/>
            <person name="Porcelli D."/>
            <person name="Powell J.R."/>
            <person name="Prohaska S."/>
            <person name="Pruitt K."/>
            <person name="Puig M."/>
            <person name="Quesneville H."/>
            <person name="Ram K.R."/>
            <person name="Rand D."/>
            <person name="Rasmussen M.D."/>
            <person name="Reed L.K."/>
            <person name="Reenan R."/>
            <person name="Reily A."/>
            <person name="Remington K.A."/>
            <person name="Rieger T.T."/>
            <person name="Ritchie M.G."/>
            <person name="Robin C."/>
            <person name="Rogers Y.H."/>
            <person name="Rohde C."/>
            <person name="Rozas J."/>
            <person name="Rubenfield M.J."/>
            <person name="Ruiz A."/>
            <person name="Russo S."/>
            <person name="Salzberg S.L."/>
            <person name="Sanchez-Gracia A."/>
            <person name="Saranga D.J."/>
            <person name="Sato H."/>
            <person name="Schaeffer S.W."/>
            <person name="Schatz M.C."/>
            <person name="Schlenke T."/>
            <person name="Schwartz R."/>
            <person name="Segarra C."/>
            <person name="Singh R.S."/>
            <person name="Sirot L."/>
            <person name="Sirota M."/>
            <person name="Sisneros N.B."/>
            <person name="Smith C.D."/>
            <person name="Smith T.F."/>
            <person name="Spieth J."/>
            <person name="Stage D.E."/>
            <person name="Stark A."/>
            <person name="Stephan W."/>
            <person name="Strausberg R.L."/>
            <person name="Strempel S."/>
            <person name="Sturgill D."/>
            <person name="Sutton G."/>
            <person name="Sutton G.G."/>
            <person name="Tao W."/>
            <person name="Teichmann S."/>
            <person name="Tobari Y.N."/>
            <person name="Tomimura Y."/>
            <person name="Tsolas J.M."/>
            <person name="Valente V.L."/>
            <person name="Venter E."/>
            <person name="Venter J.C."/>
            <person name="Vicario S."/>
            <person name="Vieira F.G."/>
            <person name="Vilella A.J."/>
            <person name="Villasante A."/>
            <person name="Walenz B."/>
            <person name="Wang J."/>
            <person name="Wasserman M."/>
            <person name="Watts T."/>
            <person name="Wilson D."/>
            <person name="Wilson R.K."/>
            <person name="Wing R.A."/>
            <person name="Wolfner M.F."/>
            <person name="Wong A."/>
            <person name="Wong G.K."/>
            <person name="Wu C.I."/>
            <person name="Wu G."/>
            <person name="Yamamoto D."/>
            <person name="Yang H.P."/>
            <person name="Yang S.P."/>
            <person name="Yorke J.A."/>
            <person name="Yoshida K."/>
            <person name="Zdobnov E."/>
            <person name="Zhang P."/>
            <person name="Zhang Y."/>
            <person name="Zimin A.V."/>
            <person name="Baldwin J."/>
            <person name="Abdouelleil A."/>
            <person name="Abdulkadir J."/>
            <person name="Abebe A."/>
            <person name="Abera B."/>
            <person name="Abreu J."/>
            <person name="Acer S.C."/>
            <person name="Aftuck L."/>
            <person name="Alexander A."/>
            <person name="An P."/>
            <person name="Anderson E."/>
            <person name="Anderson S."/>
            <person name="Arachi H."/>
            <person name="Azer M."/>
            <person name="Bachantsang P."/>
            <person name="Barry A."/>
            <person name="Bayul T."/>
            <person name="Berlin A."/>
            <person name="Bessette D."/>
            <person name="Bloom T."/>
            <person name="Blye J."/>
            <person name="Boguslavskiy L."/>
            <person name="Bonnet C."/>
            <person name="Boukhgalter B."/>
            <person name="Bourzgui I."/>
            <person name="Brown A."/>
            <person name="Cahill P."/>
            <person name="Channer S."/>
            <person name="Cheshatsang Y."/>
            <person name="Chuda L."/>
            <person name="Citroen M."/>
            <person name="Collymore A."/>
            <person name="Cooke P."/>
            <person name="Costello M."/>
            <person name="D'Aco K."/>
            <person name="Daza R."/>
            <person name="De Haan G."/>
            <person name="DeGray S."/>
            <person name="DeMaso C."/>
            <person name="Dhargay N."/>
            <person name="Dooley K."/>
            <person name="Dooley E."/>
            <person name="Doricent M."/>
            <person name="Dorje P."/>
            <person name="Dorjee K."/>
            <person name="Dupes A."/>
            <person name="Elong R."/>
            <person name="Falk J."/>
            <person name="Farina A."/>
            <person name="Faro S."/>
            <person name="Ferguson D."/>
            <person name="Fisher S."/>
            <person name="Foley C.D."/>
            <person name="Franke A."/>
            <person name="Friedrich D."/>
            <person name="Gadbois L."/>
            <person name="Gearin G."/>
            <person name="Gearin C.R."/>
            <person name="Giannoukos G."/>
            <person name="Goode T."/>
            <person name="Graham J."/>
            <person name="Grandbois E."/>
            <person name="Grewal S."/>
            <person name="Gyaltsen K."/>
            <person name="Hafez N."/>
            <person name="Hagos B."/>
            <person name="Hall J."/>
            <person name="Henson C."/>
            <person name="Hollinger A."/>
            <person name="Honan T."/>
            <person name="Huard M.D."/>
            <person name="Hughes L."/>
            <person name="Hurhula B."/>
            <person name="Husby M.E."/>
            <person name="Kamat A."/>
            <person name="Kanga B."/>
            <person name="Kashin S."/>
            <person name="Khazanovich D."/>
            <person name="Kisner P."/>
            <person name="Lance K."/>
            <person name="Lara M."/>
            <person name="Lee W."/>
            <person name="Lennon N."/>
            <person name="Letendre F."/>
            <person name="LeVine R."/>
            <person name="Lipovsky A."/>
            <person name="Liu X."/>
            <person name="Liu J."/>
            <person name="Liu S."/>
            <person name="Lokyitsang T."/>
            <person name="Lokyitsang Y."/>
            <person name="Lubonja R."/>
            <person name="Lui A."/>
            <person name="MacDonald P."/>
            <person name="Magnisalis V."/>
            <person name="Maru K."/>
            <person name="Matthews C."/>
            <person name="McCusker W."/>
            <person name="McDonough S."/>
            <person name="Mehta T."/>
            <person name="Meldrim J."/>
            <person name="Meneus L."/>
            <person name="Mihai O."/>
            <person name="Mihalev A."/>
            <person name="Mihova T."/>
            <person name="Mittelman R."/>
            <person name="Mlenga V."/>
            <person name="Montmayeur A."/>
            <person name="Mulrain L."/>
            <person name="Navidi A."/>
            <person name="Naylor J."/>
            <person name="Negash T."/>
            <person name="Nguyen T."/>
            <person name="Nguyen N."/>
            <person name="Nicol R."/>
            <person name="Norbu C."/>
            <person name="Norbu N."/>
            <person name="Novod N."/>
            <person name="O'Neill B."/>
            <person name="Osman S."/>
            <person name="Markiewicz E."/>
            <person name="Oyono O.L."/>
            <person name="Patti C."/>
            <person name="Phunkhang P."/>
            <person name="Pierre F."/>
            <person name="Priest M."/>
            <person name="Raghuraman S."/>
            <person name="Rege F."/>
            <person name="Reyes R."/>
            <person name="Rise C."/>
            <person name="Rogov P."/>
            <person name="Ross K."/>
            <person name="Ryan E."/>
            <person name="Settipalli S."/>
            <person name="Shea T."/>
            <person name="Sherpa N."/>
            <person name="Shi L."/>
            <person name="Shih D."/>
            <person name="Sparrow T."/>
            <person name="Spaulding J."/>
            <person name="Stalker J."/>
            <person name="Stange-Thomann N."/>
            <person name="Stavropoulos S."/>
            <person name="Stone C."/>
            <person name="Strader C."/>
            <person name="Tesfaye S."/>
            <person name="Thomson T."/>
            <person name="Thoulutsang Y."/>
            <person name="Thoulutsang D."/>
            <person name="Topham K."/>
            <person name="Topping I."/>
            <person name="Tsamla T."/>
            <person name="Vassiliev H."/>
            <person name="Vo A."/>
            <person name="Wangchuk T."/>
            <person name="Wangdi T."/>
            <person name="Weiand M."/>
            <person name="Wilkinson J."/>
            <person name="Wilson A."/>
            <person name="Yadav S."/>
            <person name="Young G."/>
            <person name="Yu Q."/>
            <person name="Zembek L."/>
            <person name="Zhong D."/>
            <person name="Zimmer A."/>
            <person name="Zwirko Z."/>
            <person name="Jaffe D.B."/>
            <person name="Alvarez P."/>
            <person name="Brockman W."/>
            <person name="Butler J."/>
            <person name="Chin C."/>
            <person name="Gnerre S."/>
            <person name="Grabherr M."/>
            <person name="Kleber M."/>
            <person name="Mauceli E."/>
            <person name="MacCallum I."/>
        </authorList>
    </citation>
    <scope>NUCLEOTIDE SEQUENCE [LARGE SCALE GENOMIC DNA]</scope>
    <source>
        <strain evidence="2">white501</strain>
    </source>
</reference>
<gene>
    <name evidence="1" type="primary">Dsim\GD17658</name>
    <name evidence="1" type="ORF">Dsim_GD17658</name>
</gene>
<dbReference type="Gene3D" id="3.40.50.150">
    <property type="entry name" value="Vaccinia Virus protein VP39"/>
    <property type="match status" value="1"/>
</dbReference>
<name>B4NSX0_DROSI</name>
<proteinExistence type="predicted"/>
<sequence length="141" mass="16032">MAVKKMMELKGKSRRHMKFLHIDATAKTFPDESFSVSLHKGTLNALFVDDEPETRAVVENYSKEILRAMRNSGRYGGIFLLQEHILNFLLEFLPKHNCMLRIVGVEQANKEKNADDALTLPVFAVVATQFKSLPMPVSRPE</sequence>
<dbReference type="InterPro" id="IPR029063">
    <property type="entry name" value="SAM-dependent_MTases_sf"/>
</dbReference>
<organism evidence="1 2">
    <name type="scientific">Drosophila simulans</name>
    <name type="common">Fruit fly</name>
    <dbReference type="NCBI Taxonomy" id="7240"/>
    <lineage>
        <taxon>Eukaryota</taxon>
        <taxon>Metazoa</taxon>
        <taxon>Ecdysozoa</taxon>
        <taxon>Arthropoda</taxon>
        <taxon>Hexapoda</taxon>
        <taxon>Insecta</taxon>
        <taxon>Pterygota</taxon>
        <taxon>Neoptera</taxon>
        <taxon>Endopterygota</taxon>
        <taxon>Diptera</taxon>
        <taxon>Brachycera</taxon>
        <taxon>Muscomorpha</taxon>
        <taxon>Ephydroidea</taxon>
        <taxon>Drosophilidae</taxon>
        <taxon>Drosophila</taxon>
        <taxon>Sophophora</taxon>
    </lineage>
</organism>
<protein>
    <submittedName>
        <fullName evidence="1">GD17658</fullName>
    </submittedName>
</protein>
<dbReference type="AlphaFoldDB" id="B4NSX0"/>
<dbReference type="EMBL" id="CH982467">
    <property type="protein sequence ID" value="EDX15302.1"/>
    <property type="molecule type" value="Genomic_DNA"/>
</dbReference>